<comment type="caution">
    <text evidence="3">The sequence shown here is derived from an EMBL/GenBank/DDBJ whole genome shotgun (WGS) entry which is preliminary data.</text>
</comment>
<dbReference type="GO" id="GO:0004523">
    <property type="term" value="F:RNA-DNA hybrid ribonuclease activity"/>
    <property type="evidence" value="ECO:0007669"/>
    <property type="project" value="InterPro"/>
</dbReference>
<feature type="transmembrane region" description="Helical" evidence="1">
    <location>
        <begin position="20"/>
        <end position="40"/>
    </location>
</feature>
<protein>
    <recommendedName>
        <fullName evidence="2">RNase H type-1 domain-containing protein</fullName>
    </recommendedName>
</protein>
<dbReference type="PANTHER" id="PTHR47723:SF19">
    <property type="entry name" value="POLYNUCLEOTIDYL TRANSFERASE, RIBONUCLEASE H-LIKE SUPERFAMILY PROTEIN"/>
    <property type="match status" value="1"/>
</dbReference>
<dbReference type="InterPro" id="IPR044730">
    <property type="entry name" value="RNase_H-like_dom_plant"/>
</dbReference>
<feature type="domain" description="RNase H type-1" evidence="2">
    <location>
        <begin position="14"/>
        <end position="96"/>
    </location>
</feature>
<evidence type="ECO:0000313" key="4">
    <source>
        <dbReference type="Proteomes" id="UP000467840"/>
    </source>
</evidence>
<dbReference type="InterPro" id="IPR012337">
    <property type="entry name" value="RNaseH-like_sf"/>
</dbReference>
<keyword evidence="1" id="KW-0812">Transmembrane</keyword>
<gene>
    <name evidence="3" type="ORF">GH714_004755</name>
</gene>
<organism evidence="3 4">
    <name type="scientific">Hevea brasiliensis</name>
    <name type="common">Para rubber tree</name>
    <name type="synonym">Siphonia brasiliensis</name>
    <dbReference type="NCBI Taxonomy" id="3981"/>
    <lineage>
        <taxon>Eukaryota</taxon>
        <taxon>Viridiplantae</taxon>
        <taxon>Streptophyta</taxon>
        <taxon>Embryophyta</taxon>
        <taxon>Tracheophyta</taxon>
        <taxon>Spermatophyta</taxon>
        <taxon>Magnoliopsida</taxon>
        <taxon>eudicotyledons</taxon>
        <taxon>Gunneridae</taxon>
        <taxon>Pentapetalae</taxon>
        <taxon>rosids</taxon>
        <taxon>fabids</taxon>
        <taxon>Malpighiales</taxon>
        <taxon>Euphorbiaceae</taxon>
        <taxon>Crotonoideae</taxon>
        <taxon>Micrandreae</taxon>
        <taxon>Hevea</taxon>
    </lineage>
</organism>
<dbReference type="EMBL" id="JAAGAX010000011">
    <property type="protein sequence ID" value="KAF2297888.1"/>
    <property type="molecule type" value="Genomic_DNA"/>
</dbReference>
<dbReference type="AlphaFoldDB" id="A0A6A6LC63"/>
<dbReference type="InterPro" id="IPR002156">
    <property type="entry name" value="RNaseH_domain"/>
</dbReference>
<name>A0A6A6LC63_HEVBR</name>
<keyword evidence="4" id="KW-1185">Reference proteome</keyword>
<evidence type="ECO:0000313" key="3">
    <source>
        <dbReference type="EMBL" id="KAF2297888.1"/>
    </source>
</evidence>
<accession>A0A6A6LC63</accession>
<sequence>MEGNLHGDRVEHDIWDAAGNWLFAFAASYGVSSVLVAELWSMHKGLRLAYDRGYRRVILECDNLTAVNTILGVSNKQCILCYLVNSIRNLLLKDWDV</sequence>
<dbReference type="GO" id="GO:0003676">
    <property type="term" value="F:nucleic acid binding"/>
    <property type="evidence" value="ECO:0007669"/>
    <property type="project" value="InterPro"/>
</dbReference>
<keyword evidence="1" id="KW-1133">Transmembrane helix</keyword>
<reference evidence="3 4" key="1">
    <citation type="journal article" date="2020" name="Mol. Plant">
        <title>The Chromosome-Based Rubber Tree Genome Provides New Insights into Spurge Genome Evolution and Rubber Biosynthesis.</title>
        <authorList>
            <person name="Liu J."/>
            <person name="Shi C."/>
            <person name="Shi C.C."/>
            <person name="Li W."/>
            <person name="Zhang Q.J."/>
            <person name="Zhang Y."/>
            <person name="Li K."/>
            <person name="Lu H.F."/>
            <person name="Shi C."/>
            <person name="Zhu S.T."/>
            <person name="Xiao Z.Y."/>
            <person name="Nan H."/>
            <person name="Yue Y."/>
            <person name="Zhu X.G."/>
            <person name="Wu Y."/>
            <person name="Hong X.N."/>
            <person name="Fan G.Y."/>
            <person name="Tong Y."/>
            <person name="Zhang D."/>
            <person name="Mao C.L."/>
            <person name="Liu Y.L."/>
            <person name="Hao S.J."/>
            <person name="Liu W.Q."/>
            <person name="Lv M.Q."/>
            <person name="Zhang H.B."/>
            <person name="Liu Y."/>
            <person name="Hu-Tang G.R."/>
            <person name="Wang J.P."/>
            <person name="Wang J.H."/>
            <person name="Sun Y.H."/>
            <person name="Ni S.B."/>
            <person name="Chen W.B."/>
            <person name="Zhang X.C."/>
            <person name="Jiao Y.N."/>
            <person name="Eichler E.E."/>
            <person name="Li G.H."/>
            <person name="Liu X."/>
            <person name="Gao L.Z."/>
        </authorList>
    </citation>
    <scope>NUCLEOTIDE SEQUENCE [LARGE SCALE GENOMIC DNA]</scope>
    <source>
        <strain evidence="4">cv. GT1</strain>
        <tissue evidence="3">Leaf</tissue>
    </source>
</reference>
<dbReference type="PANTHER" id="PTHR47723">
    <property type="entry name" value="OS05G0353850 PROTEIN"/>
    <property type="match status" value="1"/>
</dbReference>
<evidence type="ECO:0000256" key="1">
    <source>
        <dbReference type="SAM" id="Phobius"/>
    </source>
</evidence>
<dbReference type="Proteomes" id="UP000467840">
    <property type="component" value="Chromosome 1"/>
</dbReference>
<keyword evidence="1" id="KW-0472">Membrane</keyword>
<dbReference type="SUPFAM" id="SSF53098">
    <property type="entry name" value="Ribonuclease H-like"/>
    <property type="match status" value="1"/>
</dbReference>
<dbReference type="InterPro" id="IPR053151">
    <property type="entry name" value="RNase_H-like"/>
</dbReference>
<evidence type="ECO:0000259" key="2">
    <source>
        <dbReference type="Pfam" id="PF13456"/>
    </source>
</evidence>
<proteinExistence type="predicted"/>
<dbReference type="Pfam" id="PF13456">
    <property type="entry name" value="RVT_3"/>
    <property type="match status" value="1"/>
</dbReference>
<dbReference type="CDD" id="cd06222">
    <property type="entry name" value="RNase_H_like"/>
    <property type="match status" value="1"/>
</dbReference>